<dbReference type="AlphaFoldDB" id="A0A392NWV3"/>
<proteinExistence type="predicted"/>
<protein>
    <recommendedName>
        <fullName evidence="3">Reverse transcriptase zinc-binding domain-containing protein</fullName>
    </recommendedName>
</protein>
<keyword evidence="2" id="KW-1185">Reference proteome</keyword>
<evidence type="ECO:0008006" key="3">
    <source>
        <dbReference type="Google" id="ProtNLM"/>
    </source>
</evidence>
<organism evidence="1 2">
    <name type="scientific">Trifolium medium</name>
    <dbReference type="NCBI Taxonomy" id="97028"/>
    <lineage>
        <taxon>Eukaryota</taxon>
        <taxon>Viridiplantae</taxon>
        <taxon>Streptophyta</taxon>
        <taxon>Embryophyta</taxon>
        <taxon>Tracheophyta</taxon>
        <taxon>Spermatophyta</taxon>
        <taxon>Magnoliopsida</taxon>
        <taxon>eudicotyledons</taxon>
        <taxon>Gunneridae</taxon>
        <taxon>Pentapetalae</taxon>
        <taxon>rosids</taxon>
        <taxon>fabids</taxon>
        <taxon>Fabales</taxon>
        <taxon>Fabaceae</taxon>
        <taxon>Papilionoideae</taxon>
        <taxon>50 kb inversion clade</taxon>
        <taxon>NPAAA clade</taxon>
        <taxon>Hologalegina</taxon>
        <taxon>IRL clade</taxon>
        <taxon>Trifolieae</taxon>
        <taxon>Trifolium</taxon>
    </lineage>
</organism>
<accession>A0A392NWV3</accession>
<reference evidence="1 2" key="1">
    <citation type="journal article" date="2018" name="Front. Plant Sci.">
        <title>Red Clover (Trifolium pratense) and Zigzag Clover (T. medium) - A Picture of Genomic Similarities and Differences.</title>
        <authorList>
            <person name="Dluhosova J."/>
            <person name="Istvanek J."/>
            <person name="Nedelnik J."/>
            <person name="Repkova J."/>
        </authorList>
    </citation>
    <scope>NUCLEOTIDE SEQUENCE [LARGE SCALE GENOMIC DNA]</scope>
    <source>
        <strain evidence="2">cv. 10/8</strain>
        <tissue evidence="1">Leaf</tissue>
    </source>
</reference>
<dbReference type="Proteomes" id="UP000265520">
    <property type="component" value="Unassembled WGS sequence"/>
</dbReference>
<evidence type="ECO:0000313" key="2">
    <source>
        <dbReference type="Proteomes" id="UP000265520"/>
    </source>
</evidence>
<dbReference type="EMBL" id="LXQA010054906">
    <property type="protein sequence ID" value="MCI04297.1"/>
    <property type="molecule type" value="Genomic_DNA"/>
</dbReference>
<gene>
    <name evidence="1" type="ORF">A2U01_0025344</name>
</gene>
<name>A0A392NWV3_9FABA</name>
<sequence length="109" mass="12018">MPTRANLVTRGVLSPTVVTCVFESGAAESAHHLFLSCSIAGSLWDLVRAWIGSSLVDSTSLRGSWARRSFLQLVWLACVWVLWTERSSVVQGLNGHTSYFIGQDQAFLF</sequence>
<comment type="caution">
    <text evidence="1">The sequence shown here is derived from an EMBL/GenBank/DDBJ whole genome shotgun (WGS) entry which is preliminary data.</text>
</comment>
<evidence type="ECO:0000313" key="1">
    <source>
        <dbReference type="EMBL" id="MCI04297.1"/>
    </source>
</evidence>